<dbReference type="EMBL" id="CDSC02000084">
    <property type="protein sequence ID" value="SEH66488.1"/>
    <property type="molecule type" value="Genomic_DNA"/>
</dbReference>
<reference evidence="2" key="1">
    <citation type="submission" date="2016-06" db="EMBL/GenBank/DDBJ databases">
        <authorList>
            <person name="Petersen J."/>
            <person name="Sayavedra L."/>
        </authorList>
    </citation>
    <scope>NUCLEOTIDE SEQUENCE [LARGE SCALE GENOMIC DNA]</scope>
    <source>
        <strain evidence="2">BazSymA</strain>
    </source>
</reference>
<dbReference type="AlphaFoldDB" id="A0A1H6JVU4"/>
<organism evidence="1 2">
    <name type="scientific">Bathymodiolus azoricus thioautotrophic gill symbiont</name>
    <dbReference type="NCBI Taxonomy" id="235205"/>
    <lineage>
        <taxon>Bacteria</taxon>
        <taxon>Pseudomonadati</taxon>
        <taxon>Pseudomonadota</taxon>
        <taxon>Gammaproteobacteria</taxon>
        <taxon>sulfur-oxidizing symbionts</taxon>
    </lineage>
</organism>
<gene>
    <name evidence="1" type="ORF">BAZSYMA_ACONTIG26396_0</name>
</gene>
<name>A0A1H6JVU4_9GAMM</name>
<protein>
    <submittedName>
        <fullName evidence="1">Uncharacterized protein</fullName>
    </submittedName>
</protein>
<dbReference type="Proteomes" id="UP000198988">
    <property type="component" value="Unassembled WGS sequence"/>
</dbReference>
<proteinExistence type="predicted"/>
<evidence type="ECO:0000313" key="1">
    <source>
        <dbReference type="EMBL" id="SEH66488.1"/>
    </source>
</evidence>
<accession>A0A1H6JVU4</accession>
<evidence type="ECO:0000313" key="2">
    <source>
        <dbReference type="Proteomes" id="UP000198988"/>
    </source>
</evidence>
<sequence>MDDWALINLPDIIKICVYCYLLYYREIRYLIANT</sequence>